<reference evidence="7" key="2">
    <citation type="submission" date="2025-09" db="UniProtKB">
        <authorList>
            <consortium name="Ensembl"/>
        </authorList>
    </citation>
    <scope>IDENTIFICATION</scope>
</reference>
<keyword evidence="8" id="KW-1185">Reference proteome</keyword>
<dbReference type="AlphaFoldDB" id="A0A8C0QUG1"/>
<dbReference type="InterPro" id="IPR036227">
    <property type="entry name" value="Ribosomal_uL15/eL18_sf"/>
</dbReference>
<sequence>MPSRLRKTRKLQSHVSHGCIVRHQKHPGGQANAGGMHHHRINFDKYHPGYSGKAGMSHYHLNRNQNFCSTVNNEKVWTLVNEQMLANATKNKTGAVPIFDVVSLGYYKIWGKGKLPQTA</sequence>
<keyword evidence="4" id="KW-0379">Hydroxylation</keyword>
<evidence type="ECO:0000256" key="4">
    <source>
        <dbReference type="ARBA" id="ARBA00023278"/>
    </source>
</evidence>
<name>A0A8C0QUG1_CANLU</name>
<organism evidence="7 8">
    <name type="scientific">Canis lupus dingo</name>
    <name type="common">dingo</name>
    <dbReference type="NCBI Taxonomy" id="286419"/>
    <lineage>
        <taxon>Eukaryota</taxon>
        <taxon>Metazoa</taxon>
        <taxon>Chordata</taxon>
        <taxon>Craniata</taxon>
        <taxon>Vertebrata</taxon>
        <taxon>Euteleostomi</taxon>
        <taxon>Mammalia</taxon>
        <taxon>Eutheria</taxon>
        <taxon>Laurasiatheria</taxon>
        <taxon>Carnivora</taxon>
        <taxon>Caniformia</taxon>
        <taxon>Canidae</taxon>
        <taxon>Canis</taxon>
    </lineage>
</organism>
<evidence type="ECO:0000313" key="8">
    <source>
        <dbReference type="Proteomes" id="UP000694391"/>
    </source>
</evidence>
<dbReference type="GeneTree" id="ENSGT00390000005534"/>
<proteinExistence type="inferred from homology"/>
<dbReference type="PANTHER" id="PTHR11721">
    <property type="entry name" value="60S RIBOSOMAL PROTEIN L27A"/>
    <property type="match status" value="1"/>
</dbReference>
<dbReference type="Proteomes" id="UP000694391">
    <property type="component" value="Unplaced"/>
</dbReference>
<dbReference type="Gene3D" id="3.100.10.10">
    <property type="match status" value="1"/>
</dbReference>
<evidence type="ECO:0000313" key="7">
    <source>
        <dbReference type="Ensembl" id="ENSCAFP00020003613.1"/>
    </source>
</evidence>
<evidence type="ECO:0000256" key="6">
    <source>
        <dbReference type="ARBA" id="ARBA00035527"/>
    </source>
</evidence>
<accession>A0A8C0QUG1</accession>
<keyword evidence="2" id="KW-0689">Ribosomal protein</keyword>
<reference evidence="7" key="1">
    <citation type="submission" date="2025-08" db="UniProtKB">
        <authorList>
            <consortium name="Ensembl"/>
        </authorList>
    </citation>
    <scope>IDENTIFICATION</scope>
</reference>
<evidence type="ECO:0000256" key="2">
    <source>
        <dbReference type="ARBA" id="ARBA00022980"/>
    </source>
</evidence>
<keyword evidence="3" id="KW-0687">Ribonucleoprotein</keyword>
<comment type="similarity">
    <text evidence="1">Belongs to the universal ribosomal protein uL15 family.</text>
</comment>
<dbReference type="Ensembl" id="ENSCAFT00020004188.1">
    <property type="protein sequence ID" value="ENSCAFP00020003613.1"/>
    <property type="gene ID" value="ENSCAFG00020003036.1"/>
</dbReference>
<dbReference type="SUPFAM" id="SSF52080">
    <property type="entry name" value="Ribosomal proteins L15p and L18e"/>
    <property type="match status" value="1"/>
</dbReference>
<dbReference type="GO" id="GO:0022625">
    <property type="term" value="C:cytosolic large ribosomal subunit"/>
    <property type="evidence" value="ECO:0007669"/>
    <property type="project" value="TreeGrafter"/>
</dbReference>
<dbReference type="PANTHER" id="PTHR11721:SF30">
    <property type="entry name" value="LARGE RIBOSOMAL SUBUNIT PROTEIN UL15"/>
    <property type="match status" value="1"/>
</dbReference>
<evidence type="ECO:0000256" key="3">
    <source>
        <dbReference type="ARBA" id="ARBA00023274"/>
    </source>
</evidence>
<dbReference type="GO" id="GO:0003735">
    <property type="term" value="F:structural constituent of ribosome"/>
    <property type="evidence" value="ECO:0007669"/>
    <property type="project" value="TreeGrafter"/>
</dbReference>
<evidence type="ECO:0000256" key="1">
    <source>
        <dbReference type="ARBA" id="ARBA00007320"/>
    </source>
</evidence>
<protein>
    <recommendedName>
        <fullName evidence="5">Large ribosomal subunit protein uL15</fullName>
    </recommendedName>
    <alternativeName>
        <fullName evidence="6">60S ribosomal protein L27a</fullName>
    </alternativeName>
</protein>
<evidence type="ECO:0000256" key="5">
    <source>
        <dbReference type="ARBA" id="ARBA00035200"/>
    </source>
</evidence>